<evidence type="ECO:0000259" key="1">
    <source>
        <dbReference type="SMART" id="SM00881"/>
    </source>
</evidence>
<reference evidence="2" key="1">
    <citation type="submission" date="2022-07" db="EMBL/GenBank/DDBJ databases">
        <title>Phylogenomic reconstructions and comparative analyses of Kickxellomycotina fungi.</title>
        <authorList>
            <person name="Reynolds N.K."/>
            <person name="Stajich J.E."/>
            <person name="Barry K."/>
            <person name="Grigoriev I.V."/>
            <person name="Crous P."/>
            <person name="Smith M.E."/>
        </authorList>
    </citation>
    <scope>NUCLEOTIDE SEQUENCE</scope>
    <source>
        <strain evidence="2">NRRL 1565</strain>
    </source>
</reference>
<dbReference type="Proteomes" id="UP001140094">
    <property type="component" value="Unassembled WGS sequence"/>
</dbReference>
<dbReference type="SUPFAM" id="SSF51735">
    <property type="entry name" value="NAD(P)-binding Rossmann-fold domains"/>
    <property type="match status" value="1"/>
</dbReference>
<name>A0A9W8I0I3_9FUNG</name>
<evidence type="ECO:0000313" key="3">
    <source>
        <dbReference type="Proteomes" id="UP001140094"/>
    </source>
</evidence>
<proteinExistence type="predicted"/>
<comment type="caution">
    <text evidence="2">The sequence shown here is derived from an EMBL/GenBank/DDBJ whole genome shotgun (WGS) entry which is preliminary data.</text>
</comment>
<sequence length="145" mass="15165">MAAGNSSFFASKAFAVVGASANKAKYGNKVLCWYLDKGLPVTPVNPTAHEIEGLPCVKSLAELCSDANDAPAKMRQTSVSVIMPPHVSEQILRQAAALGIGHLWFQPGSEPDRLNALATELGVSVTGGGPCILVHGQSLLDQARL</sequence>
<dbReference type="InterPro" id="IPR003781">
    <property type="entry name" value="CoA-bd"/>
</dbReference>
<dbReference type="PANTHER" id="PTHR33303:SF2">
    <property type="entry name" value="COA-BINDING DOMAIN-CONTAINING PROTEIN"/>
    <property type="match status" value="1"/>
</dbReference>
<keyword evidence="3" id="KW-1185">Reference proteome</keyword>
<dbReference type="Pfam" id="PF13380">
    <property type="entry name" value="CoA_binding_2"/>
    <property type="match status" value="1"/>
</dbReference>
<dbReference type="PANTHER" id="PTHR33303">
    <property type="entry name" value="CYTOPLASMIC PROTEIN-RELATED"/>
    <property type="match status" value="1"/>
</dbReference>
<accession>A0A9W8I0I3</accession>
<dbReference type="EMBL" id="JANBUO010000546">
    <property type="protein sequence ID" value="KAJ2803281.1"/>
    <property type="molecule type" value="Genomic_DNA"/>
</dbReference>
<dbReference type="SMART" id="SM00881">
    <property type="entry name" value="CoA_binding"/>
    <property type="match status" value="1"/>
</dbReference>
<dbReference type="AlphaFoldDB" id="A0A9W8I0I3"/>
<gene>
    <name evidence="2" type="ORF">H4R20_002955</name>
</gene>
<feature type="domain" description="CoA-binding" evidence="1">
    <location>
        <begin position="8"/>
        <end position="109"/>
    </location>
</feature>
<protein>
    <recommendedName>
        <fullName evidence="1">CoA-binding domain-containing protein</fullName>
    </recommendedName>
</protein>
<evidence type="ECO:0000313" key="2">
    <source>
        <dbReference type="EMBL" id="KAJ2803281.1"/>
    </source>
</evidence>
<dbReference type="OrthoDB" id="5138418at2759"/>
<dbReference type="Gene3D" id="3.40.50.720">
    <property type="entry name" value="NAD(P)-binding Rossmann-like Domain"/>
    <property type="match status" value="1"/>
</dbReference>
<organism evidence="2 3">
    <name type="scientific">Coemansia guatemalensis</name>
    <dbReference type="NCBI Taxonomy" id="2761395"/>
    <lineage>
        <taxon>Eukaryota</taxon>
        <taxon>Fungi</taxon>
        <taxon>Fungi incertae sedis</taxon>
        <taxon>Zoopagomycota</taxon>
        <taxon>Kickxellomycotina</taxon>
        <taxon>Kickxellomycetes</taxon>
        <taxon>Kickxellales</taxon>
        <taxon>Kickxellaceae</taxon>
        <taxon>Coemansia</taxon>
    </lineage>
</organism>
<dbReference type="InterPro" id="IPR036291">
    <property type="entry name" value="NAD(P)-bd_dom_sf"/>
</dbReference>